<comment type="caution">
    <text evidence="2">The sequence shown here is derived from an EMBL/GenBank/DDBJ whole genome shotgun (WGS) entry which is preliminary data.</text>
</comment>
<gene>
    <name evidence="2" type="ORF">B4135_3306</name>
</gene>
<accession>A0A150LFT2</accession>
<evidence type="ECO:0000313" key="2">
    <source>
        <dbReference type="EMBL" id="KYD11191.1"/>
    </source>
</evidence>
<evidence type="ECO:0000256" key="1">
    <source>
        <dbReference type="SAM" id="MobiDB-lite"/>
    </source>
</evidence>
<dbReference type="AlphaFoldDB" id="A0A150LFT2"/>
<name>A0A150LFT2_9BACI</name>
<reference evidence="2 3" key="1">
    <citation type="submission" date="2016-01" db="EMBL/GenBank/DDBJ databases">
        <title>Draft Genome Sequences of Seven Thermophilic Sporeformers Isolated from Foods.</title>
        <authorList>
            <person name="Berendsen E.M."/>
            <person name="Wells-Bennik M.H."/>
            <person name="Krawcyk A.O."/>
            <person name="De Jong A."/>
            <person name="Holsappel S."/>
            <person name="Eijlander R.T."/>
            <person name="Kuipers O.P."/>
        </authorList>
    </citation>
    <scope>NUCLEOTIDE SEQUENCE [LARGE SCALE GENOMIC DNA]</scope>
    <source>
        <strain evidence="2 3">B4135</strain>
    </source>
</reference>
<protein>
    <submittedName>
        <fullName evidence="2">Uncharacterized protein</fullName>
    </submittedName>
</protein>
<dbReference type="Proteomes" id="UP000075683">
    <property type="component" value="Unassembled WGS sequence"/>
</dbReference>
<dbReference type="EMBL" id="LQYT01000113">
    <property type="protein sequence ID" value="KYD11191.1"/>
    <property type="molecule type" value="Genomic_DNA"/>
</dbReference>
<feature type="region of interest" description="Disordered" evidence="1">
    <location>
        <begin position="38"/>
        <end position="58"/>
    </location>
</feature>
<organism evidence="2 3">
    <name type="scientific">Caldibacillus debilis</name>
    <dbReference type="NCBI Taxonomy" id="301148"/>
    <lineage>
        <taxon>Bacteria</taxon>
        <taxon>Bacillati</taxon>
        <taxon>Bacillota</taxon>
        <taxon>Bacilli</taxon>
        <taxon>Bacillales</taxon>
        <taxon>Bacillaceae</taxon>
        <taxon>Caldibacillus</taxon>
    </lineage>
</organism>
<proteinExistence type="predicted"/>
<dbReference type="STRING" id="301148.B4135_3306"/>
<evidence type="ECO:0000313" key="3">
    <source>
        <dbReference type="Proteomes" id="UP000075683"/>
    </source>
</evidence>
<sequence length="58" mass="6589">MRKGIVREKEKIKKAPELPRFFKCRPLPSKQFRAFLPAPDPGSFFRNGRTPDGDSGNA</sequence>